<gene>
    <name evidence="5" type="ORF">EDB92DRAFT_1815906</name>
</gene>
<dbReference type="EMBL" id="JAKELL010000022">
    <property type="protein sequence ID" value="KAH8992381.1"/>
    <property type="molecule type" value="Genomic_DNA"/>
</dbReference>
<feature type="domain" description="LysM" evidence="4">
    <location>
        <begin position="27"/>
        <end position="73"/>
    </location>
</feature>
<evidence type="ECO:0000259" key="4">
    <source>
        <dbReference type="PROSITE" id="PS51782"/>
    </source>
</evidence>
<feature type="domain" description="LysM" evidence="4">
    <location>
        <begin position="82"/>
        <end position="128"/>
    </location>
</feature>
<accession>A0AAD4LIB2</accession>
<proteinExistence type="predicted"/>
<sequence>MITAKRLFSVVVISVFLTVASAQDCSRTGTVLEDDTCDKLSARESVSTFQLADANPSINAACDNIFPDEILCLGLEGKDCTTVTVVQSGDTCSAIASAAGISVATLLANNPNVDGGCSNIYPDEVLCTDSQIFDY</sequence>
<dbReference type="SUPFAM" id="SSF54106">
    <property type="entry name" value="LysM domain"/>
    <property type="match status" value="2"/>
</dbReference>
<keyword evidence="1" id="KW-0147">Chitin-binding</keyword>
<organism evidence="5 6">
    <name type="scientific">Lactarius akahatsu</name>
    <dbReference type="NCBI Taxonomy" id="416441"/>
    <lineage>
        <taxon>Eukaryota</taxon>
        <taxon>Fungi</taxon>
        <taxon>Dikarya</taxon>
        <taxon>Basidiomycota</taxon>
        <taxon>Agaricomycotina</taxon>
        <taxon>Agaricomycetes</taxon>
        <taxon>Russulales</taxon>
        <taxon>Russulaceae</taxon>
        <taxon>Lactarius</taxon>
    </lineage>
</organism>
<evidence type="ECO:0000313" key="5">
    <source>
        <dbReference type="EMBL" id="KAH8992381.1"/>
    </source>
</evidence>
<comment type="caution">
    <text evidence="5">The sequence shown here is derived from an EMBL/GenBank/DDBJ whole genome shotgun (WGS) entry which is preliminary data.</text>
</comment>
<keyword evidence="2" id="KW-0843">Virulence</keyword>
<keyword evidence="3" id="KW-0732">Signal</keyword>
<name>A0AAD4LIB2_9AGAM</name>
<dbReference type="PANTHER" id="PTHR34997:SF1">
    <property type="entry name" value="PEPTIDOGLYCAN-BINDING LYSIN DOMAIN"/>
    <property type="match status" value="1"/>
</dbReference>
<dbReference type="Proteomes" id="UP001201163">
    <property type="component" value="Unassembled WGS sequence"/>
</dbReference>
<dbReference type="PANTHER" id="PTHR34997">
    <property type="entry name" value="AM15"/>
    <property type="match status" value="1"/>
</dbReference>
<evidence type="ECO:0000256" key="1">
    <source>
        <dbReference type="ARBA" id="ARBA00022669"/>
    </source>
</evidence>
<reference evidence="5" key="1">
    <citation type="submission" date="2022-01" db="EMBL/GenBank/DDBJ databases">
        <title>Comparative genomics reveals a dynamic genome evolution in the ectomycorrhizal milk-cap (Lactarius) mushrooms.</title>
        <authorList>
            <consortium name="DOE Joint Genome Institute"/>
            <person name="Lebreton A."/>
            <person name="Tang N."/>
            <person name="Kuo A."/>
            <person name="LaButti K."/>
            <person name="Drula E."/>
            <person name="Barry K."/>
            <person name="Clum A."/>
            <person name="Lipzen A."/>
            <person name="Mousain D."/>
            <person name="Ng V."/>
            <person name="Wang R."/>
            <person name="Wang X."/>
            <person name="Dai Y."/>
            <person name="Henrissat B."/>
            <person name="Grigoriev I.V."/>
            <person name="Guerin-Laguette A."/>
            <person name="Yu F."/>
            <person name="Martin F.M."/>
        </authorList>
    </citation>
    <scope>NUCLEOTIDE SEQUENCE</scope>
    <source>
        <strain evidence="5">QP</strain>
    </source>
</reference>
<dbReference type="Gene3D" id="3.10.350.10">
    <property type="entry name" value="LysM domain"/>
    <property type="match status" value="2"/>
</dbReference>
<dbReference type="CDD" id="cd00118">
    <property type="entry name" value="LysM"/>
    <property type="match status" value="2"/>
</dbReference>
<protein>
    <recommendedName>
        <fullName evidence="4">LysM domain-containing protein</fullName>
    </recommendedName>
</protein>
<dbReference type="GO" id="GO:0008061">
    <property type="term" value="F:chitin binding"/>
    <property type="evidence" value="ECO:0007669"/>
    <property type="project" value="UniProtKB-KW"/>
</dbReference>
<dbReference type="AlphaFoldDB" id="A0AAD4LIB2"/>
<dbReference type="PROSITE" id="PS51782">
    <property type="entry name" value="LYSM"/>
    <property type="match status" value="2"/>
</dbReference>
<evidence type="ECO:0000256" key="3">
    <source>
        <dbReference type="SAM" id="SignalP"/>
    </source>
</evidence>
<evidence type="ECO:0000256" key="2">
    <source>
        <dbReference type="ARBA" id="ARBA00023026"/>
    </source>
</evidence>
<dbReference type="InterPro" id="IPR052210">
    <property type="entry name" value="LysM1-like"/>
</dbReference>
<dbReference type="InterPro" id="IPR018392">
    <property type="entry name" value="LysM"/>
</dbReference>
<feature type="signal peptide" evidence="3">
    <location>
        <begin position="1"/>
        <end position="22"/>
    </location>
</feature>
<dbReference type="SMART" id="SM00257">
    <property type="entry name" value="LysM"/>
    <property type="match status" value="2"/>
</dbReference>
<dbReference type="InterPro" id="IPR036779">
    <property type="entry name" value="LysM_dom_sf"/>
</dbReference>
<feature type="chain" id="PRO_5042085250" description="LysM domain-containing protein" evidence="3">
    <location>
        <begin position="23"/>
        <end position="135"/>
    </location>
</feature>
<keyword evidence="6" id="KW-1185">Reference proteome</keyword>
<evidence type="ECO:0000313" key="6">
    <source>
        <dbReference type="Proteomes" id="UP001201163"/>
    </source>
</evidence>
<dbReference type="Pfam" id="PF01476">
    <property type="entry name" value="LysM"/>
    <property type="match status" value="2"/>
</dbReference>